<dbReference type="Gene3D" id="2.60.40.10">
    <property type="entry name" value="Immunoglobulins"/>
    <property type="match status" value="2"/>
</dbReference>
<comment type="similarity">
    <text evidence="2 8">Belongs to the periplasmic pilus chaperone family.</text>
</comment>
<dbReference type="PRINTS" id="PR00969">
    <property type="entry name" value="CHAPERONPILI"/>
</dbReference>
<dbReference type="InterPro" id="IPR050643">
    <property type="entry name" value="Periplasmic_pilus_chap"/>
</dbReference>
<sequence length="245" mass="26997">MFVQDCVRNFGLVVVLMSVSVASNASVTLSGTRAVYPGDAREITVDMTNQNDTPALIQAWLDSGDPAVAPGVEELPFIITPPLTRIEPKEGQTLRIAYTGEPLPNDKESVYWLNVLEIPAKKKDVEGKNVMRMAFRSRIKLFYRPVGLHGTIYDAAKAITWSMVKDTDHYVLRATNDSPYHTSISGVKLESAGKEYNNKNGGMISPMASKDYPLTDSPGPLKSGTITFRWLNDFGIAQTQVTKLK</sequence>
<dbReference type="PANTHER" id="PTHR30251:SF2">
    <property type="entry name" value="FIMBRIAL CHAPERONE YADV-RELATED"/>
    <property type="match status" value="1"/>
</dbReference>
<dbReference type="InterPro" id="IPR036316">
    <property type="entry name" value="Pili_assmbl_chap_C_dom_sf"/>
</dbReference>
<dbReference type="InterPro" id="IPR013783">
    <property type="entry name" value="Ig-like_fold"/>
</dbReference>
<name>A0A653E8C1_9PSED</name>
<dbReference type="InterPro" id="IPR008962">
    <property type="entry name" value="PapD-like_sf"/>
</dbReference>
<reference evidence="12" key="1">
    <citation type="submission" date="2019-02" db="EMBL/GenBank/DDBJ databases">
        <authorList>
            <consortium name="Genoscope - CEA"/>
            <person name="William W."/>
        </authorList>
    </citation>
    <scope>NUCLEOTIDE SEQUENCE [LARGE SCALE GENOMIC DNA]</scope>
    <source>
        <strain evidence="12">YSy11</strain>
    </source>
</reference>
<dbReference type="InterPro" id="IPR016147">
    <property type="entry name" value="Pili_assmbl_chaperone_N"/>
</dbReference>
<evidence type="ECO:0000256" key="9">
    <source>
        <dbReference type="SAM" id="SignalP"/>
    </source>
</evidence>
<dbReference type="InterPro" id="IPR018046">
    <property type="entry name" value="Pili_assmbl_chaperone_CS"/>
</dbReference>
<dbReference type="SUPFAM" id="SSF49354">
    <property type="entry name" value="PapD-like"/>
    <property type="match status" value="1"/>
</dbReference>
<keyword evidence="3" id="KW-1029">Fimbrium biogenesis</keyword>
<dbReference type="AlphaFoldDB" id="A0A653E8C1"/>
<keyword evidence="4 9" id="KW-0732">Signal</keyword>
<dbReference type="InterPro" id="IPR016148">
    <property type="entry name" value="Pili_assmbl_chaperone_C"/>
</dbReference>
<feature type="signal peptide" evidence="9">
    <location>
        <begin position="1"/>
        <end position="25"/>
    </location>
</feature>
<evidence type="ECO:0000256" key="2">
    <source>
        <dbReference type="ARBA" id="ARBA00007399"/>
    </source>
</evidence>
<feature type="domain" description="Pili assembly chaperone N-terminal" evidence="10">
    <location>
        <begin position="26"/>
        <end position="148"/>
    </location>
</feature>
<evidence type="ECO:0000256" key="1">
    <source>
        <dbReference type="ARBA" id="ARBA00004418"/>
    </source>
</evidence>
<evidence type="ECO:0000259" key="10">
    <source>
        <dbReference type="Pfam" id="PF00345"/>
    </source>
</evidence>
<evidence type="ECO:0000256" key="8">
    <source>
        <dbReference type="RuleBase" id="RU003918"/>
    </source>
</evidence>
<dbReference type="PANTHER" id="PTHR30251">
    <property type="entry name" value="PILUS ASSEMBLY CHAPERONE"/>
    <property type="match status" value="1"/>
</dbReference>
<dbReference type="FunFam" id="2.60.40.10:FF:000458">
    <property type="entry name" value="Molecular chaperone FimC"/>
    <property type="match status" value="1"/>
</dbReference>
<dbReference type="EMBL" id="LR215729">
    <property type="protein sequence ID" value="VEV98858.1"/>
    <property type="molecule type" value="Genomic_DNA"/>
</dbReference>
<comment type="subcellular location">
    <subcellularLocation>
        <location evidence="1 8">Periplasm</location>
    </subcellularLocation>
</comment>
<dbReference type="Pfam" id="PF02753">
    <property type="entry name" value="PapD_C"/>
    <property type="match status" value="1"/>
</dbReference>
<feature type="domain" description="Pili assembly chaperone C-terminal" evidence="11">
    <location>
        <begin position="175"/>
        <end position="237"/>
    </location>
</feature>
<dbReference type="Pfam" id="PF00345">
    <property type="entry name" value="PapD_N"/>
    <property type="match status" value="1"/>
</dbReference>
<evidence type="ECO:0000256" key="5">
    <source>
        <dbReference type="ARBA" id="ARBA00022764"/>
    </source>
</evidence>
<evidence type="ECO:0000256" key="3">
    <source>
        <dbReference type="ARBA" id="ARBA00022558"/>
    </source>
</evidence>
<dbReference type="SUPFAM" id="SSF49584">
    <property type="entry name" value="Periplasmic chaperone C-domain"/>
    <property type="match status" value="1"/>
</dbReference>
<proteinExistence type="inferred from homology"/>
<dbReference type="GO" id="GO:0071555">
    <property type="term" value="P:cell wall organization"/>
    <property type="evidence" value="ECO:0007669"/>
    <property type="project" value="InterPro"/>
</dbReference>
<protein>
    <submittedName>
        <fullName evidence="12">Chaperone protein ecpD</fullName>
    </submittedName>
</protein>
<evidence type="ECO:0000313" key="12">
    <source>
        <dbReference type="EMBL" id="VEV98858.1"/>
    </source>
</evidence>
<keyword evidence="7" id="KW-0393">Immunoglobulin domain</keyword>
<accession>A0A653E8C1</accession>
<gene>
    <name evidence="12" type="ORF">PMYSY11_3814</name>
</gene>
<evidence type="ECO:0000256" key="6">
    <source>
        <dbReference type="ARBA" id="ARBA00023186"/>
    </source>
</evidence>
<organism evidence="12">
    <name type="scientific">Pseudomonas marincola</name>
    <dbReference type="NCBI Taxonomy" id="437900"/>
    <lineage>
        <taxon>Bacteria</taxon>
        <taxon>Pseudomonadati</taxon>
        <taxon>Pseudomonadota</taxon>
        <taxon>Gammaproteobacteria</taxon>
        <taxon>Pseudomonadales</taxon>
        <taxon>Pseudomonadaceae</taxon>
        <taxon>Pseudomonas</taxon>
    </lineage>
</organism>
<evidence type="ECO:0000259" key="11">
    <source>
        <dbReference type="Pfam" id="PF02753"/>
    </source>
</evidence>
<dbReference type="InterPro" id="IPR001829">
    <property type="entry name" value="Pili_assmbl_chaperone_bac"/>
</dbReference>
<dbReference type="GO" id="GO:0030288">
    <property type="term" value="C:outer membrane-bounded periplasmic space"/>
    <property type="evidence" value="ECO:0007669"/>
    <property type="project" value="InterPro"/>
</dbReference>
<dbReference type="RefSeq" id="WP_150549166.1">
    <property type="nucleotide sequence ID" value="NZ_LR215729.2"/>
</dbReference>
<evidence type="ECO:0000256" key="7">
    <source>
        <dbReference type="ARBA" id="ARBA00023319"/>
    </source>
</evidence>
<dbReference type="PROSITE" id="PS00635">
    <property type="entry name" value="PILI_CHAPERONE"/>
    <property type="match status" value="1"/>
</dbReference>
<keyword evidence="6 8" id="KW-0143">Chaperone</keyword>
<keyword evidence="5" id="KW-0574">Periplasm</keyword>
<feature type="chain" id="PRO_5024975798" evidence="9">
    <location>
        <begin position="26"/>
        <end position="245"/>
    </location>
</feature>
<evidence type="ECO:0000256" key="4">
    <source>
        <dbReference type="ARBA" id="ARBA00022729"/>
    </source>
</evidence>